<keyword evidence="5" id="KW-0670">Pyruvate</keyword>
<evidence type="ECO:0000313" key="5">
    <source>
        <dbReference type="EMBL" id="CAB3862989.1"/>
    </source>
</evidence>
<dbReference type="InterPro" id="IPR050881">
    <property type="entry name" value="LL-DAP_aminotransferase"/>
</dbReference>
<dbReference type="Gene3D" id="3.90.1150.10">
    <property type="entry name" value="Aspartate Aminotransferase, domain 1"/>
    <property type="match status" value="1"/>
</dbReference>
<keyword evidence="2 5" id="KW-0032">Aminotransferase</keyword>
<sequence>MRKFSRIERLPPYVFNITGELKMAARRRGEDIIDMSMGNPDGPTPKHIVDKMVEATIRPTTHGYSVSKGIPRLRKAICDWYQRRYAVEFDPDSEAIVTIGSKEGLAHLMLATLDRGDTVLVPNPSYPIHIYGAVIAGANIRSVRMTPGVDFFEELERAVRESIPKPKMMVLGFPSNPTAQCVDLSFFERVVALAKEHDILVVHDLAYADITFDGYVAPSIMQVPGARDVAVEFFTMSKSYNMAGWRIGYMVGNRELVGALARIKSYHDYGTFTPIQVASIAALDGPQDCVSEIVAQYQSRRDVLARGLHEAGWNVEIPKASMYIWAQIPEPYRAMGSLEFAKRVLSDAKVAVSPGIGFGEYGDEYVRFALIENEQRTRQAVRGIKDMFRKDGLL</sequence>
<dbReference type="PANTHER" id="PTHR42832:SF1">
    <property type="entry name" value="GLUTAMATE-PYRUVATE AMINOTRANSFERASE ALAC"/>
    <property type="match status" value="1"/>
</dbReference>
<dbReference type="FunFam" id="3.40.640.10:FF:000018">
    <property type="entry name" value="Alanine aminotransferase AlaC"/>
    <property type="match status" value="1"/>
</dbReference>
<dbReference type="AlphaFoldDB" id="A0A6S7CUI2"/>
<comment type="cofactor">
    <cofactor evidence="1">
        <name>pyridoxal 5'-phosphate</name>
        <dbReference type="ChEBI" id="CHEBI:597326"/>
    </cofactor>
</comment>
<name>A0A6S7CUI2_9BURK</name>
<proteinExistence type="predicted"/>
<dbReference type="SUPFAM" id="SSF53383">
    <property type="entry name" value="PLP-dependent transferases"/>
    <property type="match status" value="1"/>
</dbReference>
<evidence type="ECO:0000256" key="1">
    <source>
        <dbReference type="ARBA" id="ARBA00001933"/>
    </source>
</evidence>
<reference evidence="5 6" key="1">
    <citation type="submission" date="2020-04" db="EMBL/GenBank/DDBJ databases">
        <authorList>
            <person name="De Canck E."/>
        </authorList>
    </citation>
    <scope>NUCLEOTIDE SEQUENCE [LARGE SCALE GENOMIC DNA]</scope>
    <source>
        <strain evidence="5 6">LMG 26788</strain>
    </source>
</reference>
<dbReference type="InterPro" id="IPR015424">
    <property type="entry name" value="PyrdxlP-dep_Trfase"/>
</dbReference>
<dbReference type="Gene3D" id="3.40.640.10">
    <property type="entry name" value="Type I PLP-dependent aspartate aminotransferase-like (Major domain)"/>
    <property type="match status" value="1"/>
</dbReference>
<dbReference type="InterPro" id="IPR004839">
    <property type="entry name" value="Aminotransferase_I/II_large"/>
</dbReference>
<dbReference type="Proteomes" id="UP000494203">
    <property type="component" value="Unassembled WGS sequence"/>
</dbReference>
<evidence type="ECO:0000256" key="3">
    <source>
        <dbReference type="ARBA" id="ARBA00022679"/>
    </source>
</evidence>
<evidence type="ECO:0000259" key="4">
    <source>
        <dbReference type="Pfam" id="PF00155"/>
    </source>
</evidence>
<dbReference type="EMBL" id="CADIKZ010000005">
    <property type="protein sequence ID" value="CAB3862989.1"/>
    <property type="molecule type" value="Genomic_DNA"/>
</dbReference>
<dbReference type="Pfam" id="PF00155">
    <property type="entry name" value="Aminotran_1_2"/>
    <property type="match status" value="1"/>
</dbReference>
<dbReference type="PANTHER" id="PTHR42832">
    <property type="entry name" value="AMINO ACID AMINOTRANSFERASE"/>
    <property type="match status" value="1"/>
</dbReference>
<dbReference type="GO" id="GO:0004021">
    <property type="term" value="F:L-alanine:2-oxoglutarate aminotransferase activity"/>
    <property type="evidence" value="ECO:0007669"/>
    <property type="project" value="UniProtKB-EC"/>
</dbReference>
<keyword evidence="3 5" id="KW-0808">Transferase</keyword>
<keyword evidence="6" id="KW-1185">Reference proteome</keyword>
<dbReference type="EC" id="2.6.1.2" evidence="5"/>
<dbReference type="CDD" id="cd00609">
    <property type="entry name" value="AAT_like"/>
    <property type="match status" value="1"/>
</dbReference>
<dbReference type="GO" id="GO:0030170">
    <property type="term" value="F:pyridoxal phosphate binding"/>
    <property type="evidence" value="ECO:0007669"/>
    <property type="project" value="InterPro"/>
</dbReference>
<dbReference type="InterPro" id="IPR015422">
    <property type="entry name" value="PyrdxlP-dep_Trfase_small"/>
</dbReference>
<feature type="domain" description="Aminotransferase class I/classII large" evidence="4">
    <location>
        <begin position="31"/>
        <end position="377"/>
    </location>
</feature>
<evidence type="ECO:0000313" key="6">
    <source>
        <dbReference type="Proteomes" id="UP000494203"/>
    </source>
</evidence>
<evidence type="ECO:0000256" key="2">
    <source>
        <dbReference type="ARBA" id="ARBA00022576"/>
    </source>
</evidence>
<organism evidence="5 6">
    <name type="scientific">Achromobacter pulmonis</name>
    <dbReference type="NCBI Taxonomy" id="1389932"/>
    <lineage>
        <taxon>Bacteria</taxon>
        <taxon>Pseudomonadati</taxon>
        <taxon>Pseudomonadota</taxon>
        <taxon>Betaproteobacteria</taxon>
        <taxon>Burkholderiales</taxon>
        <taxon>Alcaligenaceae</taxon>
        <taxon>Achromobacter</taxon>
    </lineage>
</organism>
<accession>A0A6S7CUI2</accession>
<dbReference type="RefSeq" id="WP_175132544.1">
    <property type="nucleotide sequence ID" value="NZ_CADIJV010000006.1"/>
</dbReference>
<dbReference type="InterPro" id="IPR015421">
    <property type="entry name" value="PyrdxlP-dep_Trfase_major"/>
</dbReference>
<protein>
    <submittedName>
        <fullName evidence="5">Glutamate-pyruvate aminotransferase AlaC</fullName>
        <ecNumber evidence="5">2.6.1.2</ecNumber>
    </submittedName>
</protein>
<gene>
    <name evidence="5" type="primary">alaC</name>
    <name evidence="5" type="ORF">LMG26788_02369</name>
</gene>
<dbReference type="NCBIfam" id="NF006033">
    <property type="entry name" value="PRK08175.1"/>
    <property type="match status" value="1"/>
</dbReference>